<evidence type="ECO:0000256" key="1">
    <source>
        <dbReference type="SAM" id="MobiDB-lite"/>
    </source>
</evidence>
<evidence type="ECO:0000313" key="2">
    <source>
        <dbReference type="EMBL" id="QHS93469.1"/>
    </source>
</evidence>
<organism evidence="2">
    <name type="scientific">viral metagenome</name>
    <dbReference type="NCBI Taxonomy" id="1070528"/>
    <lineage>
        <taxon>unclassified sequences</taxon>
        <taxon>metagenomes</taxon>
        <taxon>organismal metagenomes</taxon>
    </lineage>
</organism>
<protein>
    <submittedName>
        <fullName evidence="2">Uncharacterized protein</fullName>
    </submittedName>
</protein>
<sequence>MQYSSWTPTPNGGDSMDAHAQWERSKKPISASGGEIQYAGTTQQNFTPAPLYHHTVRWKTPNFKSRK</sequence>
<feature type="compositionally biased region" description="Basic and acidic residues" evidence="1">
    <location>
        <begin position="16"/>
        <end position="26"/>
    </location>
</feature>
<feature type="compositionally biased region" description="Polar residues" evidence="1">
    <location>
        <begin position="1"/>
        <end position="12"/>
    </location>
</feature>
<accession>A0A6C0BPD7</accession>
<name>A0A6C0BPD7_9ZZZZ</name>
<reference evidence="2" key="1">
    <citation type="journal article" date="2020" name="Nature">
        <title>Giant virus diversity and host interactions through global metagenomics.</title>
        <authorList>
            <person name="Schulz F."/>
            <person name="Roux S."/>
            <person name="Paez-Espino D."/>
            <person name="Jungbluth S."/>
            <person name="Walsh D.A."/>
            <person name="Denef V.J."/>
            <person name="McMahon K.D."/>
            <person name="Konstantinidis K.T."/>
            <person name="Eloe-Fadrosh E.A."/>
            <person name="Kyrpides N.C."/>
            <person name="Woyke T."/>
        </authorList>
    </citation>
    <scope>NUCLEOTIDE SEQUENCE</scope>
    <source>
        <strain evidence="2">GVMAG-M-3300017989-17</strain>
    </source>
</reference>
<dbReference type="EMBL" id="MN739204">
    <property type="protein sequence ID" value="QHS93469.1"/>
    <property type="molecule type" value="Genomic_DNA"/>
</dbReference>
<dbReference type="AlphaFoldDB" id="A0A6C0BPD7"/>
<feature type="region of interest" description="Disordered" evidence="1">
    <location>
        <begin position="1"/>
        <end position="46"/>
    </location>
</feature>
<proteinExistence type="predicted"/>